<dbReference type="InterPro" id="IPR014238">
    <property type="entry name" value="Spore_YlmC/YmxH"/>
</dbReference>
<dbReference type="Pfam" id="PF05239">
    <property type="entry name" value="PRC"/>
    <property type="match status" value="1"/>
</dbReference>
<dbReference type="PANTHER" id="PTHR40061:SF1">
    <property type="entry name" value="SPORULATION PROTEIN YLMC-RELATED"/>
    <property type="match status" value="1"/>
</dbReference>
<sequence length="77" mass="8791">MKLSELYNKEIINIDTGENLGIFGDCDLIIDEKTGEIINFVSGQSTGFGFFKEQKRKEVMWKSIKKIGSDMIIIENE</sequence>
<evidence type="ECO:0000313" key="2">
    <source>
        <dbReference type="EMBL" id="MBP1925303.1"/>
    </source>
</evidence>
<dbReference type="Gene3D" id="2.30.30.240">
    <property type="entry name" value="PRC-barrel domain"/>
    <property type="match status" value="1"/>
</dbReference>
<dbReference type="InterPro" id="IPR011033">
    <property type="entry name" value="PRC_barrel-like_sf"/>
</dbReference>
<feature type="domain" description="PRC-barrel" evidence="1">
    <location>
        <begin position="2"/>
        <end position="76"/>
    </location>
</feature>
<dbReference type="EMBL" id="JAGGKS010000003">
    <property type="protein sequence ID" value="MBP1925303.1"/>
    <property type="molecule type" value="Genomic_DNA"/>
</dbReference>
<proteinExistence type="predicted"/>
<name>A0ABS4GC80_9FIRM</name>
<comment type="caution">
    <text evidence="2">The sequence shown here is derived from an EMBL/GenBank/DDBJ whole genome shotgun (WGS) entry which is preliminary data.</text>
</comment>
<dbReference type="PANTHER" id="PTHR40061">
    <property type="entry name" value="SPORULATION PROTEIN YLMC-RELATED"/>
    <property type="match status" value="1"/>
</dbReference>
<dbReference type="RefSeq" id="WP_209511057.1">
    <property type="nucleotide sequence ID" value="NZ_JAGGKS010000003.1"/>
</dbReference>
<dbReference type="NCBIfam" id="TIGR02888">
    <property type="entry name" value="spore_YlmC_YmxH"/>
    <property type="match status" value="1"/>
</dbReference>
<protein>
    <submittedName>
        <fullName evidence="2">YlmC/YmxH family sporulation protein</fullName>
    </submittedName>
</protein>
<evidence type="ECO:0000259" key="1">
    <source>
        <dbReference type="Pfam" id="PF05239"/>
    </source>
</evidence>
<keyword evidence="3" id="KW-1185">Reference proteome</keyword>
<organism evidence="2 3">
    <name type="scientific">Sedimentibacter acidaminivorans</name>
    <dbReference type="NCBI Taxonomy" id="913099"/>
    <lineage>
        <taxon>Bacteria</taxon>
        <taxon>Bacillati</taxon>
        <taxon>Bacillota</taxon>
        <taxon>Tissierellia</taxon>
        <taxon>Sedimentibacter</taxon>
    </lineage>
</organism>
<reference evidence="2 3" key="1">
    <citation type="submission" date="2021-03" db="EMBL/GenBank/DDBJ databases">
        <title>Genomic Encyclopedia of Type Strains, Phase IV (KMG-IV): sequencing the most valuable type-strain genomes for metagenomic binning, comparative biology and taxonomic classification.</title>
        <authorList>
            <person name="Goeker M."/>
        </authorList>
    </citation>
    <scope>NUCLEOTIDE SEQUENCE [LARGE SCALE GENOMIC DNA]</scope>
    <source>
        <strain evidence="2 3">DSM 24004</strain>
    </source>
</reference>
<accession>A0ABS4GC80</accession>
<gene>
    <name evidence="2" type="ORF">J2Z76_001162</name>
</gene>
<dbReference type="InterPro" id="IPR027275">
    <property type="entry name" value="PRC-brl_dom"/>
</dbReference>
<dbReference type="Proteomes" id="UP001519342">
    <property type="component" value="Unassembled WGS sequence"/>
</dbReference>
<dbReference type="SUPFAM" id="SSF50346">
    <property type="entry name" value="PRC-barrel domain"/>
    <property type="match status" value="1"/>
</dbReference>
<evidence type="ECO:0000313" key="3">
    <source>
        <dbReference type="Proteomes" id="UP001519342"/>
    </source>
</evidence>